<reference evidence="4" key="1">
    <citation type="submission" date="2021-02" db="EMBL/GenBank/DDBJ databases">
        <authorList>
            <person name="Nowell W R."/>
        </authorList>
    </citation>
    <scope>NUCLEOTIDE SEQUENCE</scope>
</reference>
<evidence type="ECO:0000313" key="2">
    <source>
        <dbReference type="EMBL" id="CAF1139357.1"/>
    </source>
</evidence>
<dbReference type="Proteomes" id="UP000681720">
    <property type="component" value="Unassembled WGS sequence"/>
</dbReference>
<organism evidence="4 8">
    <name type="scientific">Rotaria magnacalcarata</name>
    <dbReference type="NCBI Taxonomy" id="392030"/>
    <lineage>
        <taxon>Eukaryota</taxon>
        <taxon>Metazoa</taxon>
        <taxon>Spiralia</taxon>
        <taxon>Gnathifera</taxon>
        <taxon>Rotifera</taxon>
        <taxon>Eurotatoria</taxon>
        <taxon>Bdelloidea</taxon>
        <taxon>Philodinida</taxon>
        <taxon>Philodinidae</taxon>
        <taxon>Rotaria</taxon>
    </lineage>
</organism>
<dbReference type="Proteomes" id="UP000681967">
    <property type="component" value="Unassembled WGS sequence"/>
</dbReference>
<evidence type="ECO:0000313" key="5">
    <source>
        <dbReference type="EMBL" id="CAF4086677.1"/>
    </source>
</evidence>
<name>A0A816RBW2_9BILA</name>
<evidence type="ECO:0000313" key="4">
    <source>
        <dbReference type="EMBL" id="CAF2073035.1"/>
    </source>
</evidence>
<dbReference type="EMBL" id="CAJOBH010007523">
    <property type="protein sequence ID" value="CAF4086677.1"/>
    <property type="molecule type" value="Genomic_DNA"/>
</dbReference>
<dbReference type="AlphaFoldDB" id="A0A816RBW2"/>
<proteinExistence type="predicted"/>
<dbReference type="EMBL" id="CAJOBI010113367">
    <property type="protein sequence ID" value="CAF4643613.1"/>
    <property type="molecule type" value="Genomic_DNA"/>
</dbReference>
<gene>
    <name evidence="5" type="ORF">BYL167_LOCUS18375</name>
    <name evidence="2" type="ORF">CJN711_LOCUS8966</name>
    <name evidence="6" type="ORF">GIL414_LOCUS36563</name>
    <name evidence="3" type="ORF">KQP761_LOCUS36304</name>
    <name evidence="4" type="ORF">MBJ925_LOCUS17061</name>
    <name evidence="7" type="ORF">SMN809_LOCUS40800</name>
</gene>
<dbReference type="EMBL" id="CAJOBJ010091334">
    <property type="protein sequence ID" value="CAF4544324.1"/>
    <property type="molecule type" value="Genomic_DNA"/>
</dbReference>
<feature type="region of interest" description="Disordered" evidence="1">
    <location>
        <begin position="406"/>
        <end position="430"/>
    </location>
</feature>
<dbReference type="EMBL" id="CAJNRE010008439">
    <property type="protein sequence ID" value="CAF2073035.1"/>
    <property type="molecule type" value="Genomic_DNA"/>
</dbReference>
<accession>A0A816RBW2</accession>
<evidence type="ECO:0000313" key="6">
    <source>
        <dbReference type="EMBL" id="CAF4544324.1"/>
    </source>
</evidence>
<comment type="caution">
    <text evidence="4">The sequence shown here is derived from an EMBL/GenBank/DDBJ whole genome shotgun (WGS) entry which is preliminary data.</text>
</comment>
<evidence type="ECO:0000313" key="3">
    <source>
        <dbReference type="EMBL" id="CAF1679946.1"/>
    </source>
</evidence>
<evidence type="ECO:0000313" key="7">
    <source>
        <dbReference type="EMBL" id="CAF4643613.1"/>
    </source>
</evidence>
<dbReference type="EMBL" id="CAJNOV010003355">
    <property type="protein sequence ID" value="CAF1139357.1"/>
    <property type="molecule type" value="Genomic_DNA"/>
</dbReference>
<protein>
    <submittedName>
        <fullName evidence="4">Uncharacterized protein</fullName>
    </submittedName>
</protein>
<dbReference type="EMBL" id="CAJNOW010020533">
    <property type="protein sequence ID" value="CAF1679946.1"/>
    <property type="molecule type" value="Genomic_DNA"/>
</dbReference>
<dbReference type="OrthoDB" id="10013318at2759"/>
<sequence>MVFDSMSESALFEFAQYLNTNPYREHEIKKSSTHKIIPASANPQRLNHKNTSSTATYNQLINNRKNSFTLDRIAYKLRMKSDLNVDTLRDTPLHSRRNYYESLSNKSQNNSNPNIHEAVNVVSSSATTRTYPRQPTAVTRTTNTMKTLVNEEINGIEGSAVHVGTLDDLIKQSHHEEFRIYHRAVEFLDNASSYLQNNRLINERSTLKSTLFSAERIQRKPQALTVYHFNAPSVSRTSSQQSQTNRHRMKEKLNNIDLPLITTQHNNHQTNSLERQRTLMSSRHKRIQESREKILMHTEKQVCNCNKLTIRDPFNSEQQQQTIVSLTKQPSVRYIFPPVRPFGYFTRKSLDSLPCATSLSTKHKLAIKKKRPQISKGSFESLNQGVSDDDDNSQVFNDTIKSLVSFSDADDDSQSPPSTRINFDLKHNKH</sequence>
<dbReference type="Proteomes" id="UP000663834">
    <property type="component" value="Unassembled WGS sequence"/>
</dbReference>
<dbReference type="Proteomes" id="UP000676336">
    <property type="component" value="Unassembled WGS sequence"/>
</dbReference>
<evidence type="ECO:0000256" key="1">
    <source>
        <dbReference type="SAM" id="MobiDB-lite"/>
    </source>
</evidence>
<dbReference type="Proteomes" id="UP000663824">
    <property type="component" value="Unassembled WGS sequence"/>
</dbReference>
<evidence type="ECO:0000313" key="8">
    <source>
        <dbReference type="Proteomes" id="UP000663824"/>
    </source>
</evidence>
<dbReference type="Proteomes" id="UP000663855">
    <property type="component" value="Unassembled WGS sequence"/>
</dbReference>